<feature type="region of interest" description="Disordered" evidence="1">
    <location>
        <begin position="298"/>
        <end position="325"/>
    </location>
</feature>
<keyword evidence="2" id="KW-0732">Signal</keyword>
<feature type="region of interest" description="Disordered" evidence="1">
    <location>
        <begin position="143"/>
        <end position="164"/>
    </location>
</feature>
<feature type="compositionally biased region" description="Basic and acidic residues" evidence="1">
    <location>
        <begin position="1186"/>
        <end position="1200"/>
    </location>
</feature>
<evidence type="ECO:0000256" key="1">
    <source>
        <dbReference type="SAM" id="MobiDB-lite"/>
    </source>
</evidence>
<dbReference type="RefSeq" id="XP_001563086.2">
    <property type="nucleotide sequence ID" value="XM_001563036.2"/>
</dbReference>
<evidence type="ECO:0000313" key="4">
    <source>
        <dbReference type="Proteomes" id="UP000319462"/>
    </source>
</evidence>
<proteinExistence type="predicted"/>
<feature type="region of interest" description="Disordered" evidence="1">
    <location>
        <begin position="397"/>
        <end position="416"/>
    </location>
</feature>
<feature type="region of interest" description="Disordered" evidence="1">
    <location>
        <begin position="970"/>
        <end position="994"/>
    </location>
</feature>
<evidence type="ECO:0000313" key="3">
    <source>
        <dbReference type="EMBL" id="SYZ63730.1"/>
    </source>
</evidence>
<dbReference type="VEuPathDB" id="TriTrypDB:LbrM.12.0360"/>
<gene>
    <name evidence="3" type="ORF">LBRM2904_12.0360</name>
</gene>
<reference evidence="3 4" key="1">
    <citation type="submission" date="2018-09" db="EMBL/GenBank/DDBJ databases">
        <authorList>
            <person name="Peiro R."/>
            <person name="Begona"/>
            <person name="Cbmso G."/>
            <person name="Lopez M."/>
            <person name="Gonzalez S."/>
        </authorList>
    </citation>
    <scope>NUCLEOTIDE SEQUENCE [LARGE SCALE GENOMIC DNA]</scope>
</reference>
<dbReference type="PROSITE" id="PS51257">
    <property type="entry name" value="PROKAR_LIPOPROTEIN"/>
    <property type="match status" value="1"/>
</dbReference>
<dbReference type="Proteomes" id="UP000319462">
    <property type="component" value="Chromosome 12"/>
</dbReference>
<dbReference type="KEGG" id="lbz:LBRM_12_0360"/>
<dbReference type="EMBL" id="LS997611">
    <property type="protein sequence ID" value="SYZ63730.1"/>
    <property type="molecule type" value="Genomic_DNA"/>
</dbReference>
<feature type="region of interest" description="Disordered" evidence="1">
    <location>
        <begin position="462"/>
        <end position="495"/>
    </location>
</feature>
<accession>A0A3P3Z0Q9</accession>
<feature type="compositionally biased region" description="Low complexity" evidence="1">
    <location>
        <begin position="307"/>
        <end position="325"/>
    </location>
</feature>
<feature type="region of interest" description="Disordered" evidence="1">
    <location>
        <begin position="1169"/>
        <end position="1200"/>
    </location>
</feature>
<organism evidence="3 4">
    <name type="scientific">Leishmania braziliensis MHOM/BR/75/M2904</name>
    <dbReference type="NCBI Taxonomy" id="420245"/>
    <lineage>
        <taxon>Eukaryota</taxon>
        <taxon>Discoba</taxon>
        <taxon>Euglenozoa</taxon>
        <taxon>Kinetoplastea</taxon>
        <taxon>Metakinetoplastina</taxon>
        <taxon>Trypanosomatida</taxon>
        <taxon>Trypanosomatidae</taxon>
        <taxon>Leishmaniinae</taxon>
        <taxon>Leishmania</taxon>
        <taxon>Leishmania braziliensis species complex</taxon>
    </lineage>
</organism>
<name>A0A3P3Z0Q9_LEIBR</name>
<sequence>MKQNSPSLLLLLHHHTFGFLSCIHTQGFQRATVVFTVSVGEFRCRGAMHNAAASAPSAGLVTYAAWRSESERIVRLARSIAHDERLSEALAAFTGEPLVASDIGADGRFSGPPTSFSAPFAQAAVTAAAPSFLQRMLYNPTRRTESPAASPVTPLPRAQGARVGRENEATSFLQLLALAEMPSSSNAVGWPSSSSSSTAKRRFFAEALEAVSISIANNSQSRGAEHSNGDNATAQAPSLISYSHAILPRRETASAPTLAAAVPHRSFPASAGTWRSGVGDGDGEGDFDLHFARLKHQAMERSRTEDTASLPSRSAPSPTTAPSLSVPGIKAGLEAARAALDAADALLLRLRHQYRLSTSPTGRLAEAQTLLLRATLCREAQLYTNTILHAVSRRFNNKGGQGAPHHVPGPSRHDPSASLLFASPSALFGATTQSWAALTAAESSEPLTSAIRKEIAHVVQPRQHSGRAGAVAHDKGTGDGATERRVSSSPLVVSSGPGTTVEMTLAAISHSPQFTEALARWRQVVEAQQRSLRMEEVHDYLAAAQLFLGAAVERQQLGGGKCGGDAQKDAFCCESPLMLAAHGVTHVLCACGLLLSDTLLEKEVPYPATVVGEMAAAAAVTTDIAADKFCNSSTSDGTVGSFLSNQVVLPPLLARGSPHATRAWMLLVQLATFLERNALQLPWDKNTIATGSATSASLAQDSTSSSSSSSSSSTTQPLWELSAAVLLHRPLDALQALHEVFERTSSSTPTSAKVPSLRDLFSDYMSPLHARPSSLPASGARVSSSSSSCSPCPAVAAAPTTWIAQVQAQPGTLPLCLLSLRCAIAAAVRAHHYAEALLNTEVGLHLLREHVERLDPVRSDGHEAEPKEKCTEQTSTANAAVANAGGTDYRRLVRWPEAATATHAQPSRSASVSTTKMVASAVTYLSDGVVLTMLRVLLLLLTSPVASGEAVARLQQGQCGKVPWWKRATKRDHTGLSSPGTSSPLSQQERSGDDPLECAGDIVRCVGISLISALDTLDTLTTQLQLLERYVIAPKYPTARLCAASATPAGLPDTELHDHFDFSASEEVRLLPSFPGPEHRLEYVIATALKAAETGVTLRDTHQPLTSGTERGAPIATTSTTALDEEAPTAHPSSHAAAANTSLQRSSRAVCQLTSSAQYQQLKLAYRSRTPAGPGADTSSTVVRDAGVHSEASTEEHQGDGVEKCCRFGTQSAALAALAQVVRELWTMVGALTLPLRAASTCTTPPTEASLAAVSTALAAGEPWFEETIATDMATSALVRDSWQGCENSISYGEARLALSTVEPRMERCLQVLGGRDRTVLVLLRRLQTELLFPAVCRSLA</sequence>
<protein>
    <submittedName>
        <fullName evidence="3">Hypothetical_protein</fullName>
    </submittedName>
</protein>
<feature type="compositionally biased region" description="Low complexity" evidence="1">
    <location>
        <begin position="975"/>
        <end position="988"/>
    </location>
</feature>
<feature type="chain" id="PRO_5018205993" evidence="2">
    <location>
        <begin position="23"/>
        <end position="1341"/>
    </location>
</feature>
<feature type="compositionally biased region" description="Basic and acidic residues" evidence="1">
    <location>
        <begin position="472"/>
        <end position="486"/>
    </location>
</feature>
<feature type="signal peptide" evidence="2">
    <location>
        <begin position="1"/>
        <end position="22"/>
    </location>
</feature>
<evidence type="ECO:0000256" key="2">
    <source>
        <dbReference type="SAM" id="SignalP"/>
    </source>
</evidence>